<feature type="compositionally biased region" description="Pro residues" evidence="2">
    <location>
        <begin position="93"/>
        <end position="120"/>
    </location>
</feature>
<dbReference type="InterPro" id="IPR039725">
    <property type="entry name" value="CC2D1A/B"/>
</dbReference>
<comment type="similarity">
    <text evidence="1">Belongs to the CC2D1 family.</text>
</comment>
<sequence length="826" mass="89960">MEGDDDDDSGGDGDDEDLEAELSALLTGKSQAKPKKPAPKPAMDLGSIQMMAAAIMKDDTGTDEEDDANLSDDPDLVAELQDLAPQQEDRAPPRPAPRPPPGAVPVLPPRPATQPAPAPKPSGELSQVEMLQERLQNYQAAEAAAKSAGDTSKVRRFGRAIKTLESLVKKARAGGAISEEDIPPPVAIPKAASASAPPPAPSQEPPSAVPVPSAAPPPEPPRSAPSAPDAAPVAPPRPQHRPAPPAPPRSGSLSGEPTAAATPAPGSTEHTLTTRRDQYKHAALSAKKRGDQQTAIKYIRTAKQFDTVLAAIAQGQPVDLTKMPPPPPEFAVTASTAGPPSVPVAVAVPVAGADEPSFPAYLDENVQDDDPSLFNAPPPPTSVLEALQQRLEKYQSTITEAKEKGDDRKVRRLGRIVKQYEDAIKLHKAGKPVDFEELPAPPGFGPIPVPQEAAAPAPKPEPPKPAPKPASRPAPARPAQAAASPATKPGPSAPQKKPLRRGLSTTIDKQMEFLLERQRLFREAALEAKRRGDREQAKEYLRMMKGLDPMIQATEAGLPINATSIPIPPQLQEDFVVVEASECEGKEQEGTDDEAYRTLERELVDQHQMCVQNKDHFFKLGDVSSGTKFEKLAQEAHRDLLVVRNLWQRNDPMPRFHYETRVFTIVRCNHDLTDNELEVSVVRAINLPGKPDELDSYVRVEFPFPNDAPQSVRTRTVKDTINPEFQETFKFEINRKSRSFARITKRHPIKLEVWAKRGFLRSDAMLGTVAVKFEDLETKCDLHDSYDVFDSKRPSGGKLEVKVRVREPFVSKQVEEIKQRWLIIGS</sequence>
<evidence type="ECO:0000256" key="1">
    <source>
        <dbReference type="ARBA" id="ARBA00010672"/>
    </source>
</evidence>
<dbReference type="SMART" id="SM00685">
    <property type="entry name" value="DM14"/>
    <property type="match status" value="4"/>
</dbReference>
<organism evidence="4">
    <name type="scientific">Ixodes ricinus</name>
    <name type="common">Common tick</name>
    <name type="synonym">Acarus ricinus</name>
    <dbReference type="NCBI Taxonomy" id="34613"/>
    <lineage>
        <taxon>Eukaryota</taxon>
        <taxon>Metazoa</taxon>
        <taxon>Ecdysozoa</taxon>
        <taxon>Arthropoda</taxon>
        <taxon>Chelicerata</taxon>
        <taxon>Arachnida</taxon>
        <taxon>Acari</taxon>
        <taxon>Parasitiformes</taxon>
        <taxon>Ixodida</taxon>
        <taxon>Ixodoidea</taxon>
        <taxon>Ixodidae</taxon>
        <taxon>Ixodinae</taxon>
        <taxon>Ixodes</taxon>
    </lineage>
</organism>
<feature type="compositionally biased region" description="Pro residues" evidence="2">
    <location>
        <begin position="439"/>
        <end position="449"/>
    </location>
</feature>
<feature type="region of interest" description="Disordered" evidence="2">
    <location>
        <begin position="318"/>
        <end position="338"/>
    </location>
</feature>
<dbReference type="PROSITE" id="PS50004">
    <property type="entry name" value="C2"/>
    <property type="match status" value="1"/>
</dbReference>
<feature type="compositionally biased region" description="Acidic residues" evidence="2">
    <location>
        <begin position="61"/>
        <end position="76"/>
    </location>
</feature>
<dbReference type="Gene3D" id="2.60.40.150">
    <property type="entry name" value="C2 domain"/>
    <property type="match status" value="1"/>
</dbReference>
<dbReference type="GO" id="GO:0001227">
    <property type="term" value="F:DNA-binding transcription repressor activity, RNA polymerase II-specific"/>
    <property type="evidence" value="ECO:0007669"/>
    <property type="project" value="InterPro"/>
</dbReference>
<dbReference type="EMBL" id="GANP01001843">
    <property type="protein sequence ID" value="JAB82625.1"/>
    <property type="molecule type" value="mRNA"/>
</dbReference>
<feature type="region of interest" description="Disordered" evidence="2">
    <location>
        <begin position="168"/>
        <end position="293"/>
    </location>
</feature>
<feature type="compositionally biased region" description="Low complexity" evidence="2">
    <location>
        <begin position="477"/>
        <end position="486"/>
    </location>
</feature>
<dbReference type="InterPro" id="IPR006608">
    <property type="entry name" value="CC2D1A/B_DM14"/>
</dbReference>
<accession>V5HG52</accession>
<dbReference type="CDD" id="cd08690">
    <property type="entry name" value="C2_Freud-1"/>
    <property type="match status" value="1"/>
</dbReference>
<protein>
    <submittedName>
        <fullName evidence="4">Putative cc2d1a protein</fullName>
    </submittedName>
</protein>
<dbReference type="InterPro" id="IPR035892">
    <property type="entry name" value="C2_domain_sf"/>
</dbReference>
<feature type="compositionally biased region" description="Pro residues" evidence="2">
    <location>
        <begin position="233"/>
        <end position="248"/>
    </location>
</feature>
<dbReference type="SMART" id="SM00239">
    <property type="entry name" value="C2"/>
    <property type="match status" value="1"/>
</dbReference>
<feature type="compositionally biased region" description="Pro residues" evidence="2">
    <location>
        <begin position="196"/>
        <end position="223"/>
    </location>
</feature>
<feature type="compositionally biased region" description="Pro residues" evidence="2">
    <location>
        <begin position="457"/>
        <end position="476"/>
    </location>
</feature>
<dbReference type="Pfam" id="PF00168">
    <property type="entry name" value="C2"/>
    <property type="match status" value="1"/>
</dbReference>
<dbReference type="InterPro" id="IPR037772">
    <property type="entry name" value="C2_Freud"/>
</dbReference>
<feature type="compositionally biased region" description="Low complexity" evidence="2">
    <location>
        <begin position="254"/>
        <end position="269"/>
    </location>
</feature>
<feature type="region of interest" description="Disordered" evidence="2">
    <location>
        <begin position="1"/>
        <end position="129"/>
    </location>
</feature>
<dbReference type="PANTHER" id="PTHR13076">
    <property type="entry name" value="COILED-COIL AND C2 DOMAIN-CONTAINING PROTEIN 1-LIKE"/>
    <property type="match status" value="1"/>
</dbReference>
<feature type="domain" description="C2" evidence="3">
    <location>
        <begin position="648"/>
        <end position="786"/>
    </location>
</feature>
<evidence type="ECO:0000259" key="3">
    <source>
        <dbReference type="PROSITE" id="PS50004"/>
    </source>
</evidence>
<feature type="compositionally biased region" description="Acidic residues" evidence="2">
    <location>
        <begin position="1"/>
        <end position="20"/>
    </location>
</feature>
<dbReference type="Pfam" id="PF21528">
    <property type="entry name" value="CC2D1A-B_DM14"/>
    <property type="match status" value="4"/>
</dbReference>
<dbReference type="SUPFAM" id="SSF49562">
    <property type="entry name" value="C2 domain (Calcium/lipid-binding domain, CaLB)"/>
    <property type="match status" value="1"/>
</dbReference>
<name>V5HG52_IXORI</name>
<dbReference type="PANTHER" id="PTHR13076:SF9">
    <property type="entry name" value="COILED-COIL AND C2 DOMAIN-CONTAINING PROTEIN 1-LIKE"/>
    <property type="match status" value="1"/>
</dbReference>
<dbReference type="InterPro" id="IPR000008">
    <property type="entry name" value="C2_dom"/>
</dbReference>
<feature type="region of interest" description="Disordered" evidence="2">
    <location>
        <begin position="359"/>
        <end position="381"/>
    </location>
</feature>
<evidence type="ECO:0000313" key="4">
    <source>
        <dbReference type="EMBL" id="JAB82625.1"/>
    </source>
</evidence>
<proteinExistence type="evidence at transcript level"/>
<dbReference type="FunFam" id="2.60.40.150:FF:000392">
    <property type="entry name" value="Coiled-coil and C2 domain-containing protein 1A"/>
    <property type="match status" value="1"/>
</dbReference>
<dbReference type="AlphaFoldDB" id="V5HG52"/>
<feature type="region of interest" description="Disordered" evidence="2">
    <location>
        <begin position="434"/>
        <end position="502"/>
    </location>
</feature>
<evidence type="ECO:0000256" key="2">
    <source>
        <dbReference type="SAM" id="MobiDB-lite"/>
    </source>
</evidence>
<reference evidence="4" key="1">
    <citation type="journal article" date="2015" name="Sci. Rep.">
        <title>Tissue- and time-dependent transcription in Ixodes ricinus salivary glands and midguts when blood feeding on the vertebrate host.</title>
        <authorList>
            <person name="Kotsyfakis M."/>
            <person name="Schwarz A."/>
            <person name="Erhart J."/>
            <person name="Ribeiro J.M."/>
        </authorList>
    </citation>
    <scope>NUCLEOTIDE SEQUENCE</scope>
    <source>
        <tissue evidence="4">Salivary gland and midgut</tissue>
    </source>
</reference>